<comment type="caution">
    <text evidence="2">The sequence shown here is derived from an EMBL/GenBank/DDBJ whole genome shotgun (WGS) entry which is preliminary data.</text>
</comment>
<dbReference type="OrthoDB" id="9798288at2"/>
<evidence type="ECO:0000313" key="3">
    <source>
        <dbReference type="Proteomes" id="UP000239907"/>
    </source>
</evidence>
<dbReference type="EMBL" id="MQWA01000001">
    <property type="protein sequence ID" value="PQJ28042.1"/>
    <property type="molecule type" value="Genomic_DNA"/>
</dbReference>
<dbReference type="PANTHER" id="PTHR33387:SF3">
    <property type="entry name" value="DUF985 DOMAIN-CONTAINING PROTEIN"/>
    <property type="match status" value="1"/>
</dbReference>
<evidence type="ECO:0000259" key="1">
    <source>
        <dbReference type="Pfam" id="PF06172"/>
    </source>
</evidence>
<dbReference type="InterPro" id="IPR014710">
    <property type="entry name" value="RmlC-like_jellyroll"/>
</dbReference>
<dbReference type="Proteomes" id="UP000239907">
    <property type="component" value="Unassembled WGS sequence"/>
</dbReference>
<keyword evidence="3" id="KW-1185">Reference proteome</keyword>
<dbReference type="RefSeq" id="WP_105042540.1">
    <property type="nucleotide sequence ID" value="NZ_MQWA01000001.1"/>
</dbReference>
<name>A0A2S7U133_9BACT</name>
<dbReference type="InterPro" id="IPR011051">
    <property type="entry name" value="RmlC_Cupin_sf"/>
</dbReference>
<gene>
    <name evidence="2" type="ORF">BSZ32_05690</name>
</gene>
<dbReference type="InterPro" id="IPR009327">
    <property type="entry name" value="Cupin_DUF985"/>
</dbReference>
<protein>
    <recommendedName>
        <fullName evidence="1">DUF985 domain-containing protein</fullName>
    </recommendedName>
</protein>
<dbReference type="InterPro" id="IPR039935">
    <property type="entry name" value="YML079W-like"/>
</dbReference>
<dbReference type="SUPFAM" id="SSF51182">
    <property type="entry name" value="RmlC-like cupins"/>
    <property type="match status" value="1"/>
</dbReference>
<organism evidence="2 3">
    <name type="scientific">Rubritalea profundi</name>
    <dbReference type="NCBI Taxonomy" id="1658618"/>
    <lineage>
        <taxon>Bacteria</taxon>
        <taxon>Pseudomonadati</taxon>
        <taxon>Verrucomicrobiota</taxon>
        <taxon>Verrucomicrobiia</taxon>
        <taxon>Verrucomicrobiales</taxon>
        <taxon>Rubritaleaceae</taxon>
        <taxon>Rubritalea</taxon>
    </lineage>
</organism>
<sequence>MQPTQLEPHPEGGKFREVFRSIHSVDSQNLGRRSALTHIYFQLDHGEVSAFHKVSSEEVWNLYKGEGLKLYQWDGESDQVEVIELSEAANQYCHVVPAHHWQAAEPLGDSTLVGCSVAPGFEFQDFTLLRDCCSLAEQLKQKQPKLAYLVVDR</sequence>
<dbReference type="AlphaFoldDB" id="A0A2S7U133"/>
<dbReference type="Gene3D" id="2.60.120.10">
    <property type="entry name" value="Jelly Rolls"/>
    <property type="match status" value="1"/>
</dbReference>
<feature type="domain" description="DUF985" evidence="1">
    <location>
        <begin position="4"/>
        <end position="128"/>
    </location>
</feature>
<dbReference type="CDD" id="cd06121">
    <property type="entry name" value="cupin_YML079wp"/>
    <property type="match status" value="1"/>
</dbReference>
<dbReference type="PANTHER" id="PTHR33387">
    <property type="entry name" value="RMLC-LIKE JELLY ROLL FOLD PROTEIN"/>
    <property type="match status" value="1"/>
</dbReference>
<accession>A0A2S7U133</accession>
<dbReference type="Pfam" id="PF06172">
    <property type="entry name" value="Cupin_5"/>
    <property type="match status" value="1"/>
</dbReference>
<reference evidence="2 3" key="1">
    <citation type="submission" date="2016-12" db="EMBL/GenBank/DDBJ databases">
        <title>Study of bacterial adaptation to deep sea.</title>
        <authorList>
            <person name="Song J."/>
            <person name="Yoshizawa S."/>
            <person name="Kogure K."/>
        </authorList>
    </citation>
    <scope>NUCLEOTIDE SEQUENCE [LARGE SCALE GENOMIC DNA]</scope>
    <source>
        <strain evidence="2 3">SAORIC-165</strain>
    </source>
</reference>
<proteinExistence type="predicted"/>
<evidence type="ECO:0000313" key="2">
    <source>
        <dbReference type="EMBL" id="PQJ28042.1"/>
    </source>
</evidence>